<dbReference type="InterPro" id="IPR006162">
    <property type="entry name" value="Ppantetheine_attach_site"/>
</dbReference>
<dbReference type="SUPFAM" id="SSF52777">
    <property type="entry name" value="CoA-dependent acyltransferases"/>
    <property type="match status" value="2"/>
</dbReference>
<feature type="non-terminal residue" evidence="6">
    <location>
        <position position="1"/>
    </location>
</feature>
<sequence length="423" mass="49158">QLIEIWKEVLFNEHIGIKHNFFDVGGHSLRATTLVSKIHKQMNVNVTVRDVFQYQTVEQMAEFITSIKGETYLSIPAAPRRTYYPVSSTQKRMYILSQVEGGELSYNMPSAMIVEGELDAARVEEAFRNLIQRHESLRTSFEMIQGEPVQHIHSEVAFSIEKIQAEKEEIDTHIDRFVRPFNLQEAPLLRVGLIEIRKDYHVLLFDIHHIISDGVSTNLIIKEFIQLYEGELQPPLQIQYKDYAVWQHSEMQSERMRRQEAYWLNMFDGEIPALELPIDYERPSVRNYEGDIVEFTIDKQISDGLKEIEKQTGATLYMVLLAAYTTLLAKYSGQEDIIVGTPIAGRAHADLEPIIGMFVNTLAIRNYPEGDKTFYTYVQEVKETMLNAYENQEYPFEELVQKVNIKRDMSRNPLFDTMFVLQN</sequence>
<comment type="cofactor">
    <cofactor evidence="1">
        <name>pantetheine 4'-phosphate</name>
        <dbReference type="ChEBI" id="CHEBI:47942"/>
    </cofactor>
</comment>
<evidence type="ECO:0000259" key="5">
    <source>
        <dbReference type="PROSITE" id="PS50075"/>
    </source>
</evidence>
<keyword evidence="4" id="KW-0045">Antibiotic biosynthesis</keyword>
<dbReference type="InterPro" id="IPR036736">
    <property type="entry name" value="ACP-like_sf"/>
</dbReference>
<dbReference type="Gene3D" id="3.30.559.30">
    <property type="entry name" value="Nonribosomal peptide synthetase, condensation domain"/>
    <property type="match status" value="1"/>
</dbReference>
<reference evidence="6 7" key="1">
    <citation type="submission" date="2017-09" db="EMBL/GenBank/DDBJ databases">
        <title>Large-scale bioinformatics analysis of Bacillus genomes uncovers conserved roles of natural products in bacterial physiology.</title>
        <authorList>
            <consortium name="Agbiome Team Llc"/>
            <person name="Bleich R.M."/>
            <person name="Grubbs K.J."/>
            <person name="Santa Maria K.C."/>
            <person name="Allen S.E."/>
            <person name="Farag S."/>
            <person name="Shank E.A."/>
            <person name="Bowers A."/>
        </authorList>
    </citation>
    <scope>NUCLEOTIDE SEQUENCE [LARGE SCALE GENOMIC DNA]</scope>
    <source>
        <strain evidence="6 7">AFS061806</strain>
    </source>
</reference>
<dbReference type="GO" id="GO:0003824">
    <property type="term" value="F:catalytic activity"/>
    <property type="evidence" value="ECO:0007669"/>
    <property type="project" value="InterPro"/>
</dbReference>
<evidence type="ECO:0000313" key="6">
    <source>
        <dbReference type="EMBL" id="PFU37188.1"/>
    </source>
</evidence>
<keyword evidence="2" id="KW-0596">Phosphopantetheine</keyword>
<dbReference type="AlphaFoldDB" id="A0A2B3TK63"/>
<dbReference type="GO" id="GO:0017000">
    <property type="term" value="P:antibiotic biosynthetic process"/>
    <property type="evidence" value="ECO:0007669"/>
    <property type="project" value="UniProtKB-KW"/>
</dbReference>
<accession>A0A2B3TK63</accession>
<dbReference type="GO" id="GO:0005829">
    <property type="term" value="C:cytosol"/>
    <property type="evidence" value="ECO:0007669"/>
    <property type="project" value="TreeGrafter"/>
</dbReference>
<name>A0A2B3TK63_BACCE</name>
<dbReference type="InterPro" id="IPR009081">
    <property type="entry name" value="PP-bd_ACP"/>
</dbReference>
<dbReference type="Pfam" id="PF00668">
    <property type="entry name" value="Condensation"/>
    <property type="match status" value="1"/>
</dbReference>
<evidence type="ECO:0000313" key="7">
    <source>
        <dbReference type="Proteomes" id="UP000224076"/>
    </source>
</evidence>
<dbReference type="CDD" id="cd19531">
    <property type="entry name" value="LCL_NRPS-like"/>
    <property type="match status" value="1"/>
</dbReference>
<dbReference type="InterPro" id="IPR023213">
    <property type="entry name" value="CAT-like_dom_sf"/>
</dbReference>
<dbReference type="Pfam" id="PF00550">
    <property type="entry name" value="PP-binding"/>
    <property type="match status" value="1"/>
</dbReference>
<dbReference type="GO" id="GO:0043041">
    <property type="term" value="P:amino acid activation for nonribosomal peptide biosynthetic process"/>
    <property type="evidence" value="ECO:0007669"/>
    <property type="project" value="TreeGrafter"/>
</dbReference>
<evidence type="ECO:0000256" key="2">
    <source>
        <dbReference type="ARBA" id="ARBA00022450"/>
    </source>
</evidence>
<dbReference type="Gene3D" id="1.10.1200.10">
    <property type="entry name" value="ACP-like"/>
    <property type="match status" value="1"/>
</dbReference>
<keyword evidence="3" id="KW-0597">Phosphoprotein</keyword>
<feature type="domain" description="Carrier" evidence="5">
    <location>
        <begin position="1"/>
        <end position="68"/>
    </location>
</feature>
<gene>
    <name evidence="6" type="ORF">COK86_29715</name>
</gene>
<dbReference type="Gene3D" id="3.30.559.10">
    <property type="entry name" value="Chloramphenicol acetyltransferase-like domain"/>
    <property type="match status" value="1"/>
</dbReference>
<dbReference type="InterPro" id="IPR001242">
    <property type="entry name" value="Condensation_dom"/>
</dbReference>
<organism evidence="6 7">
    <name type="scientific">Bacillus cereus</name>
    <dbReference type="NCBI Taxonomy" id="1396"/>
    <lineage>
        <taxon>Bacteria</taxon>
        <taxon>Bacillati</taxon>
        <taxon>Bacillota</taxon>
        <taxon>Bacilli</taxon>
        <taxon>Bacillales</taxon>
        <taxon>Bacillaceae</taxon>
        <taxon>Bacillus</taxon>
        <taxon>Bacillus cereus group</taxon>
    </lineage>
</organism>
<dbReference type="SUPFAM" id="SSF47336">
    <property type="entry name" value="ACP-like"/>
    <property type="match status" value="1"/>
</dbReference>
<evidence type="ECO:0000256" key="3">
    <source>
        <dbReference type="ARBA" id="ARBA00022553"/>
    </source>
</evidence>
<evidence type="ECO:0000256" key="1">
    <source>
        <dbReference type="ARBA" id="ARBA00001957"/>
    </source>
</evidence>
<dbReference type="PROSITE" id="PS50075">
    <property type="entry name" value="CARRIER"/>
    <property type="match status" value="1"/>
</dbReference>
<feature type="non-terminal residue" evidence="6">
    <location>
        <position position="423"/>
    </location>
</feature>
<dbReference type="PROSITE" id="PS00012">
    <property type="entry name" value="PHOSPHOPANTETHEINE"/>
    <property type="match status" value="1"/>
</dbReference>
<dbReference type="RefSeq" id="WP_257156076.1">
    <property type="nucleotide sequence ID" value="NZ_NVDG01000094.1"/>
</dbReference>
<evidence type="ECO:0000256" key="4">
    <source>
        <dbReference type="ARBA" id="ARBA00023194"/>
    </source>
</evidence>
<dbReference type="GO" id="GO:0031177">
    <property type="term" value="F:phosphopantetheine binding"/>
    <property type="evidence" value="ECO:0007669"/>
    <property type="project" value="TreeGrafter"/>
</dbReference>
<dbReference type="EMBL" id="NVDG01000094">
    <property type="protein sequence ID" value="PFU37188.1"/>
    <property type="molecule type" value="Genomic_DNA"/>
</dbReference>
<dbReference type="FunFam" id="1.10.1200.10:FF:000005">
    <property type="entry name" value="Nonribosomal peptide synthetase 1"/>
    <property type="match status" value="1"/>
</dbReference>
<dbReference type="GO" id="GO:0044550">
    <property type="term" value="P:secondary metabolite biosynthetic process"/>
    <property type="evidence" value="ECO:0007669"/>
    <property type="project" value="TreeGrafter"/>
</dbReference>
<dbReference type="Proteomes" id="UP000224076">
    <property type="component" value="Unassembled WGS sequence"/>
</dbReference>
<protein>
    <submittedName>
        <fullName evidence="6">Non-ribosomal peptide synthetase</fullName>
    </submittedName>
</protein>
<dbReference type="PANTHER" id="PTHR45527">
    <property type="entry name" value="NONRIBOSOMAL PEPTIDE SYNTHETASE"/>
    <property type="match status" value="1"/>
</dbReference>
<proteinExistence type="predicted"/>
<comment type="caution">
    <text evidence="6">The sequence shown here is derived from an EMBL/GenBank/DDBJ whole genome shotgun (WGS) entry which is preliminary data.</text>
</comment>
<dbReference type="PANTHER" id="PTHR45527:SF1">
    <property type="entry name" value="FATTY ACID SYNTHASE"/>
    <property type="match status" value="1"/>
</dbReference>
<dbReference type="GO" id="GO:0008610">
    <property type="term" value="P:lipid biosynthetic process"/>
    <property type="evidence" value="ECO:0007669"/>
    <property type="project" value="UniProtKB-ARBA"/>
</dbReference>